<protein>
    <submittedName>
        <fullName evidence="7">Uncharacterized protein</fullName>
    </submittedName>
</protein>
<keyword evidence="4 6" id="KW-1133">Transmembrane helix</keyword>
<keyword evidence="3 6" id="KW-0812">Transmembrane</keyword>
<dbReference type="EMBL" id="JAHRIN010009441">
    <property type="protein sequence ID" value="MEQ2194613.1"/>
    <property type="molecule type" value="Genomic_DNA"/>
</dbReference>
<sequence length="239" mass="25353">MDQDGPIPSQAVVSVPCGSPVGEELLHSCSSLTDTRPPHSKSKGELVIVINEKLKNGTCDLILRQWVGGGWVRAPLQSFHPLLQDSTQSPTLIMAKPGRAAGRALLVTLPFHPGRHFPATPASPLTLPWTGPRSKTTSYSPCWPASVPCGLSTLLASSTPSWYEQAVLKLGTNVGVTATNKQFNFLLQSKNSLEQGNLDGAVRLGRVAKMLSIVSLVGGTIIIIACIVNLASECPKSDL</sequence>
<evidence type="ECO:0000256" key="4">
    <source>
        <dbReference type="ARBA" id="ARBA00022989"/>
    </source>
</evidence>
<dbReference type="InterPro" id="IPR007593">
    <property type="entry name" value="CD225/Dispanin_fam"/>
</dbReference>
<evidence type="ECO:0000313" key="8">
    <source>
        <dbReference type="Proteomes" id="UP001434883"/>
    </source>
</evidence>
<keyword evidence="8" id="KW-1185">Reference proteome</keyword>
<comment type="similarity">
    <text evidence="2">Belongs to the CD225/Dispanin family.</text>
</comment>
<name>A0ABV0QFM6_9TELE</name>
<gene>
    <name evidence="7" type="ORF">XENOCAPTIV_000436</name>
</gene>
<dbReference type="Proteomes" id="UP001434883">
    <property type="component" value="Unassembled WGS sequence"/>
</dbReference>
<keyword evidence="5 6" id="KW-0472">Membrane</keyword>
<evidence type="ECO:0000256" key="2">
    <source>
        <dbReference type="ARBA" id="ARBA00006843"/>
    </source>
</evidence>
<feature type="transmembrane region" description="Helical" evidence="6">
    <location>
        <begin position="210"/>
        <end position="231"/>
    </location>
</feature>
<reference evidence="7 8" key="1">
    <citation type="submission" date="2021-06" db="EMBL/GenBank/DDBJ databases">
        <authorList>
            <person name="Palmer J.M."/>
        </authorList>
    </citation>
    <scope>NUCLEOTIDE SEQUENCE [LARGE SCALE GENOMIC DNA]</scope>
    <source>
        <strain evidence="7 8">XC_2019</strain>
        <tissue evidence="7">Muscle</tissue>
    </source>
</reference>
<organism evidence="7 8">
    <name type="scientific">Xenoophorus captivus</name>
    <dbReference type="NCBI Taxonomy" id="1517983"/>
    <lineage>
        <taxon>Eukaryota</taxon>
        <taxon>Metazoa</taxon>
        <taxon>Chordata</taxon>
        <taxon>Craniata</taxon>
        <taxon>Vertebrata</taxon>
        <taxon>Euteleostomi</taxon>
        <taxon>Actinopterygii</taxon>
        <taxon>Neopterygii</taxon>
        <taxon>Teleostei</taxon>
        <taxon>Neoteleostei</taxon>
        <taxon>Acanthomorphata</taxon>
        <taxon>Ovalentaria</taxon>
        <taxon>Atherinomorphae</taxon>
        <taxon>Cyprinodontiformes</taxon>
        <taxon>Goodeidae</taxon>
        <taxon>Xenoophorus</taxon>
    </lineage>
</organism>
<evidence type="ECO:0000256" key="1">
    <source>
        <dbReference type="ARBA" id="ARBA00004370"/>
    </source>
</evidence>
<evidence type="ECO:0000256" key="6">
    <source>
        <dbReference type="SAM" id="Phobius"/>
    </source>
</evidence>
<accession>A0ABV0QFM6</accession>
<proteinExistence type="inferred from homology"/>
<comment type="caution">
    <text evidence="7">The sequence shown here is derived from an EMBL/GenBank/DDBJ whole genome shotgun (WGS) entry which is preliminary data.</text>
</comment>
<evidence type="ECO:0000256" key="5">
    <source>
        <dbReference type="ARBA" id="ARBA00023136"/>
    </source>
</evidence>
<evidence type="ECO:0000256" key="3">
    <source>
        <dbReference type="ARBA" id="ARBA00022692"/>
    </source>
</evidence>
<comment type="subcellular location">
    <subcellularLocation>
        <location evidence="1">Membrane</location>
    </subcellularLocation>
</comment>
<dbReference type="Pfam" id="PF04505">
    <property type="entry name" value="CD225"/>
    <property type="match status" value="1"/>
</dbReference>
<evidence type="ECO:0000313" key="7">
    <source>
        <dbReference type="EMBL" id="MEQ2194613.1"/>
    </source>
</evidence>